<organism evidence="11 12">
    <name type="scientific">Aspergillus versicolor CBS 583.65</name>
    <dbReference type="NCBI Taxonomy" id="1036611"/>
    <lineage>
        <taxon>Eukaryota</taxon>
        <taxon>Fungi</taxon>
        <taxon>Dikarya</taxon>
        <taxon>Ascomycota</taxon>
        <taxon>Pezizomycotina</taxon>
        <taxon>Eurotiomycetes</taxon>
        <taxon>Eurotiomycetidae</taxon>
        <taxon>Eurotiales</taxon>
        <taxon>Aspergillaceae</taxon>
        <taxon>Aspergillus</taxon>
        <taxon>Aspergillus subgen. Nidulantes</taxon>
    </lineage>
</organism>
<evidence type="ECO:0000256" key="7">
    <source>
        <dbReference type="ARBA" id="ARBA00023052"/>
    </source>
</evidence>
<reference evidence="12" key="1">
    <citation type="journal article" date="2017" name="Genome Biol.">
        <title>Comparative genomics reveals high biological diversity and specific adaptations in the industrially and medically important fungal genus Aspergillus.</title>
        <authorList>
            <person name="de Vries R.P."/>
            <person name="Riley R."/>
            <person name="Wiebenga A."/>
            <person name="Aguilar-Osorio G."/>
            <person name="Amillis S."/>
            <person name="Uchima C.A."/>
            <person name="Anderluh G."/>
            <person name="Asadollahi M."/>
            <person name="Askin M."/>
            <person name="Barry K."/>
            <person name="Battaglia E."/>
            <person name="Bayram O."/>
            <person name="Benocci T."/>
            <person name="Braus-Stromeyer S.A."/>
            <person name="Caldana C."/>
            <person name="Canovas D."/>
            <person name="Cerqueira G.C."/>
            <person name="Chen F."/>
            <person name="Chen W."/>
            <person name="Choi C."/>
            <person name="Clum A."/>
            <person name="Dos Santos R.A."/>
            <person name="Damasio A.R."/>
            <person name="Diallinas G."/>
            <person name="Emri T."/>
            <person name="Fekete E."/>
            <person name="Flipphi M."/>
            <person name="Freyberg S."/>
            <person name="Gallo A."/>
            <person name="Gournas C."/>
            <person name="Habgood R."/>
            <person name="Hainaut M."/>
            <person name="Harispe M.L."/>
            <person name="Henrissat B."/>
            <person name="Hilden K.S."/>
            <person name="Hope R."/>
            <person name="Hossain A."/>
            <person name="Karabika E."/>
            <person name="Karaffa L."/>
            <person name="Karanyi Z."/>
            <person name="Krasevec N."/>
            <person name="Kuo A."/>
            <person name="Kusch H."/>
            <person name="LaButti K."/>
            <person name="Lagendijk E.L."/>
            <person name="Lapidus A."/>
            <person name="Levasseur A."/>
            <person name="Lindquist E."/>
            <person name="Lipzen A."/>
            <person name="Logrieco A.F."/>
            <person name="MacCabe A."/>
            <person name="Maekelae M.R."/>
            <person name="Malavazi I."/>
            <person name="Melin P."/>
            <person name="Meyer V."/>
            <person name="Mielnichuk N."/>
            <person name="Miskei M."/>
            <person name="Molnar A.P."/>
            <person name="Mule G."/>
            <person name="Ngan C.Y."/>
            <person name="Orejas M."/>
            <person name="Orosz E."/>
            <person name="Ouedraogo J.P."/>
            <person name="Overkamp K.M."/>
            <person name="Park H.-S."/>
            <person name="Perrone G."/>
            <person name="Piumi F."/>
            <person name="Punt P.J."/>
            <person name="Ram A.F."/>
            <person name="Ramon A."/>
            <person name="Rauscher S."/>
            <person name="Record E."/>
            <person name="Riano-Pachon D.M."/>
            <person name="Robert V."/>
            <person name="Roehrig J."/>
            <person name="Ruller R."/>
            <person name="Salamov A."/>
            <person name="Salih N.S."/>
            <person name="Samson R.A."/>
            <person name="Sandor E."/>
            <person name="Sanguinetti M."/>
            <person name="Schuetze T."/>
            <person name="Sepcic K."/>
            <person name="Shelest E."/>
            <person name="Sherlock G."/>
            <person name="Sophianopoulou V."/>
            <person name="Squina F.M."/>
            <person name="Sun H."/>
            <person name="Susca A."/>
            <person name="Todd R.B."/>
            <person name="Tsang A."/>
            <person name="Unkles S.E."/>
            <person name="van de Wiele N."/>
            <person name="van Rossen-Uffink D."/>
            <person name="Oliveira J.V."/>
            <person name="Vesth T.C."/>
            <person name="Visser J."/>
            <person name="Yu J.-H."/>
            <person name="Zhou M."/>
            <person name="Andersen M.R."/>
            <person name="Archer D.B."/>
            <person name="Baker S.E."/>
            <person name="Benoit I."/>
            <person name="Brakhage A.A."/>
            <person name="Braus G.H."/>
            <person name="Fischer R."/>
            <person name="Frisvad J.C."/>
            <person name="Goldman G.H."/>
            <person name="Houbraken J."/>
            <person name="Oakley B."/>
            <person name="Pocsi I."/>
            <person name="Scazzocchio C."/>
            <person name="Seiboth B."/>
            <person name="vanKuyk P.A."/>
            <person name="Wortman J."/>
            <person name="Dyer P.S."/>
            <person name="Grigoriev I.V."/>
        </authorList>
    </citation>
    <scope>NUCLEOTIDE SEQUENCE [LARGE SCALE GENOMIC DNA]</scope>
    <source>
        <strain evidence="12">CBS 583.65</strain>
    </source>
</reference>
<dbReference type="GO" id="GO:0005829">
    <property type="term" value="C:cytosol"/>
    <property type="evidence" value="ECO:0007669"/>
    <property type="project" value="TreeGrafter"/>
</dbReference>
<comment type="similarity">
    <text evidence="2">Belongs to the TPP enzyme family.</text>
</comment>
<dbReference type="GO" id="GO:0005634">
    <property type="term" value="C:nucleus"/>
    <property type="evidence" value="ECO:0007669"/>
    <property type="project" value="TreeGrafter"/>
</dbReference>
<keyword evidence="6" id="KW-0460">Magnesium</keyword>
<dbReference type="GeneID" id="63733777"/>
<evidence type="ECO:0000256" key="8">
    <source>
        <dbReference type="ARBA" id="ARBA00023239"/>
    </source>
</evidence>
<dbReference type="GO" id="GO:0046872">
    <property type="term" value="F:metal ion binding"/>
    <property type="evidence" value="ECO:0007669"/>
    <property type="project" value="UniProtKB-KW"/>
</dbReference>
<evidence type="ECO:0000256" key="4">
    <source>
        <dbReference type="ARBA" id="ARBA00022723"/>
    </source>
</evidence>
<evidence type="ECO:0000313" key="11">
    <source>
        <dbReference type="EMBL" id="OJI99264.1"/>
    </source>
</evidence>
<dbReference type="SUPFAM" id="SSF52518">
    <property type="entry name" value="Thiamin diphosphate-binding fold (THDP-binding)"/>
    <property type="match status" value="2"/>
</dbReference>
<keyword evidence="5" id="KW-0210">Decarboxylase</keyword>
<dbReference type="PANTHER" id="PTHR43452:SF11">
    <property type="entry name" value="PYRUVATE DECARBOXYLASE"/>
    <property type="match status" value="1"/>
</dbReference>
<comment type="cofactor">
    <cofactor evidence="1">
        <name>thiamine diphosphate</name>
        <dbReference type="ChEBI" id="CHEBI:58937"/>
    </cofactor>
</comment>
<keyword evidence="12" id="KW-1185">Reference proteome</keyword>
<dbReference type="InterPro" id="IPR011766">
    <property type="entry name" value="TPP_enzyme_TPP-bd"/>
</dbReference>
<gene>
    <name evidence="11" type="ORF">ASPVEDRAFT_882525</name>
</gene>
<keyword evidence="8" id="KW-0456">Lyase</keyword>
<evidence type="ECO:0000313" key="12">
    <source>
        <dbReference type="Proteomes" id="UP000184073"/>
    </source>
</evidence>
<dbReference type="Pfam" id="PF02775">
    <property type="entry name" value="TPP_enzyme_C"/>
    <property type="match status" value="1"/>
</dbReference>
<name>A0A1L9PCS4_ASPVE</name>
<dbReference type="InterPro" id="IPR012110">
    <property type="entry name" value="PDC/IPDC-like"/>
</dbReference>
<evidence type="ECO:0000256" key="1">
    <source>
        <dbReference type="ARBA" id="ARBA00001964"/>
    </source>
</evidence>
<dbReference type="AlphaFoldDB" id="A0A1L9PCS4"/>
<evidence type="ECO:0000256" key="2">
    <source>
        <dbReference type="ARBA" id="ARBA00007812"/>
    </source>
</evidence>
<dbReference type="OrthoDB" id="308383at2759"/>
<sequence>MAPTLTNASQVDLREYLLQRLAQLGLSSIHGVPGDCNLTVLDYLKPTGLHWVGNANELCAGYAADGYVRIKAPRSASIDQYSLWLRMSNFLQPGDIVMTETGTASYGGQGLALPNGTTLINSSIWPSIGYMLPACQGAELVERDMANAGTRALGRTILFEGDGSLQMTAQAISDIIRNKLDVIIFSSTTTDTRSSGYCMTFTAIIWGRVKSKPRRLPSQAFTAAFHA</sequence>
<dbReference type="Gene3D" id="3.40.50.970">
    <property type="match status" value="2"/>
</dbReference>
<dbReference type="Pfam" id="PF02776">
    <property type="entry name" value="TPP_enzyme_N"/>
    <property type="match status" value="1"/>
</dbReference>
<dbReference type="GO" id="GO:0000949">
    <property type="term" value="P:aromatic amino acid family catabolic process to alcohol via Ehrlich pathway"/>
    <property type="evidence" value="ECO:0007669"/>
    <property type="project" value="TreeGrafter"/>
</dbReference>
<dbReference type="PANTHER" id="PTHR43452">
    <property type="entry name" value="PYRUVATE DECARBOXYLASE"/>
    <property type="match status" value="1"/>
</dbReference>
<proteinExistence type="inferred from homology"/>
<keyword evidence="7" id="KW-0786">Thiamine pyrophosphate</keyword>
<dbReference type="InterPro" id="IPR029061">
    <property type="entry name" value="THDP-binding"/>
</dbReference>
<keyword evidence="4" id="KW-0479">Metal-binding</keyword>
<accession>A0A1L9PCS4</accession>
<evidence type="ECO:0000259" key="9">
    <source>
        <dbReference type="Pfam" id="PF02775"/>
    </source>
</evidence>
<protein>
    <recommendedName>
        <fullName evidence="3">Pyruvate decarboxylase</fullName>
    </recommendedName>
</protein>
<evidence type="ECO:0000256" key="5">
    <source>
        <dbReference type="ARBA" id="ARBA00022793"/>
    </source>
</evidence>
<dbReference type="Proteomes" id="UP000184073">
    <property type="component" value="Unassembled WGS sequence"/>
</dbReference>
<evidence type="ECO:0000256" key="3">
    <source>
        <dbReference type="ARBA" id="ARBA00014422"/>
    </source>
</evidence>
<dbReference type="EMBL" id="KV878126">
    <property type="protein sequence ID" value="OJI99264.1"/>
    <property type="molecule type" value="Genomic_DNA"/>
</dbReference>
<evidence type="ECO:0000259" key="10">
    <source>
        <dbReference type="Pfam" id="PF02776"/>
    </source>
</evidence>
<dbReference type="InterPro" id="IPR012001">
    <property type="entry name" value="Thiamin_PyroP_enz_TPP-bd_dom"/>
</dbReference>
<dbReference type="RefSeq" id="XP_040665027.1">
    <property type="nucleotide sequence ID" value="XM_040818266.1"/>
</dbReference>
<dbReference type="GO" id="GO:0030976">
    <property type="term" value="F:thiamine pyrophosphate binding"/>
    <property type="evidence" value="ECO:0007669"/>
    <property type="project" value="InterPro"/>
</dbReference>
<dbReference type="GO" id="GO:0004737">
    <property type="term" value="F:pyruvate decarboxylase activity"/>
    <property type="evidence" value="ECO:0007669"/>
    <property type="project" value="TreeGrafter"/>
</dbReference>
<dbReference type="STRING" id="1036611.A0A1L9PCS4"/>
<feature type="domain" description="Thiamine pyrophosphate enzyme N-terminal TPP-binding" evidence="10">
    <location>
        <begin position="13"/>
        <end position="71"/>
    </location>
</feature>
<feature type="domain" description="Thiamine pyrophosphate enzyme TPP-binding" evidence="9">
    <location>
        <begin position="111"/>
        <end position="185"/>
    </location>
</feature>
<dbReference type="VEuPathDB" id="FungiDB:ASPVEDRAFT_882525"/>
<evidence type="ECO:0000256" key="6">
    <source>
        <dbReference type="ARBA" id="ARBA00022842"/>
    </source>
</evidence>